<feature type="compositionally biased region" description="Basic and acidic residues" evidence="1">
    <location>
        <begin position="452"/>
        <end position="471"/>
    </location>
</feature>
<feature type="compositionally biased region" description="Polar residues" evidence="1">
    <location>
        <begin position="1"/>
        <end position="33"/>
    </location>
</feature>
<dbReference type="Pfam" id="PF04426">
    <property type="entry name" value="Bul1_C"/>
    <property type="match status" value="1"/>
</dbReference>
<feature type="domain" description="Bul1 N-terminal" evidence="2">
    <location>
        <begin position="103"/>
        <end position="411"/>
    </location>
</feature>
<evidence type="ECO:0000313" key="4">
    <source>
        <dbReference type="EMBL" id="ODV94018.1"/>
    </source>
</evidence>
<dbReference type="EMBL" id="KV454017">
    <property type="protein sequence ID" value="ODV94018.1"/>
    <property type="molecule type" value="Genomic_DNA"/>
</dbReference>
<name>A0A1E4TQR8_PACTA</name>
<accession>A0A1E4TQR8</accession>
<dbReference type="Proteomes" id="UP000094236">
    <property type="component" value="Unassembled WGS sequence"/>
</dbReference>
<gene>
    <name evidence="4" type="ORF">PACTADRAFT_51753</name>
</gene>
<dbReference type="InterPro" id="IPR022794">
    <property type="entry name" value="Bul1_C"/>
</dbReference>
<evidence type="ECO:0000256" key="1">
    <source>
        <dbReference type="SAM" id="MobiDB-lite"/>
    </source>
</evidence>
<dbReference type="Gene3D" id="2.60.40.640">
    <property type="match status" value="1"/>
</dbReference>
<dbReference type="PANTHER" id="PTHR31904">
    <property type="entry name" value="BYPASS OF STOP CODON PROTEIN 5-RELATED"/>
    <property type="match status" value="1"/>
</dbReference>
<dbReference type="Pfam" id="PF04425">
    <property type="entry name" value="Bul1_N"/>
    <property type="match status" value="1"/>
</dbReference>
<dbReference type="AlphaFoldDB" id="A0A1E4TQR8"/>
<dbReference type="OrthoDB" id="4007955at2759"/>
<dbReference type="PANTHER" id="PTHR31904:SF1">
    <property type="entry name" value="BYPASS OF STOP CODON PROTEIN 5-RELATED"/>
    <property type="match status" value="1"/>
</dbReference>
<proteinExistence type="predicted"/>
<sequence>MNSEFLSTFDSSELQSDPLRNSGSGGTSINVQKSSSSSASSTRTGESVVSTDPIYPSLANLATADDNCPTIGSTGLFDILPSYQMHQSILNRSIASASERDLNITESSSGLISDVSSYNLPAYQEQDTLNTSNNSDHNSNDENLYDSSKYSILDNLNNLELDSLQSEIKLHIKLNKEISKKKFFTNDDIIDGHIIIENTSRKECQFELFFVTFEGNCRITAINDISEDFKTKTFLRMIDLGGSWTYVDNSNNLKFDKKEGVYIGLPASRILAPKSKYKKFFQFKIPFNCLDQSCHQSLDSHLKLAPSIGFNNVKVPPAGVKMEDTDKSFLSAADLSDINFSVNYSVNARLITLENQSDNKKFIVKANKRCLIRFIPKDISQIDSGSDRNDYDIYKPSPCEQLTQLKELISRDIRVIEAGIPVLDQDRRILVYDRISSPNVENDGGGSGGEGRCSDRVEDRRIGEVDADKSSSSRTSESLARYKHPNLYREQDHNFVSRASSLGSTNSSTLSDSQETANSDIIYSNSFKLFRKKKQKLKISKVFEKKANINEGKESLLEIYDDKLRDKFGFFSISAAVSSNFILDYNALKSPISNSSSHSILSSGSYIIPLSIKFKYVLPSAPISMNQKSYIPEVNKGDMLSSLITLEPDIELHYVNVRTKGTPLPIELQSTWFGSNLILDQTLKKDFRDFTKKVKAFPRDSFISLTSANGLKAINELSFQKSYFTNVFSTKVKIKNEPIITQVNDDSSNLKISQKIDFSLSLDKEKLSSVILVPDFQTCLVSRLYFLRIKFKTQKAFNCEYDVLYDHESDVKVQKGIINEIDGNYKFYLDVPINVRKQS</sequence>
<organism evidence="4 5">
    <name type="scientific">Pachysolen tannophilus NRRL Y-2460</name>
    <dbReference type="NCBI Taxonomy" id="669874"/>
    <lineage>
        <taxon>Eukaryota</taxon>
        <taxon>Fungi</taxon>
        <taxon>Dikarya</taxon>
        <taxon>Ascomycota</taxon>
        <taxon>Saccharomycotina</taxon>
        <taxon>Pichiomycetes</taxon>
        <taxon>Pachysolenaceae</taxon>
        <taxon>Pachysolen</taxon>
    </lineage>
</organism>
<evidence type="ECO:0000259" key="2">
    <source>
        <dbReference type="Pfam" id="PF04425"/>
    </source>
</evidence>
<dbReference type="STRING" id="669874.A0A1E4TQR8"/>
<dbReference type="InterPro" id="IPR039634">
    <property type="entry name" value="Bul1-like"/>
</dbReference>
<feature type="region of interest" description="Disordered" evidence="1">
    <location>
        <begin position="440"/>
        <end position="483"/>
    </location>
</feature>
<evidence type="ECO:0000259" key="3">
    <source>
        <dbReference type="Pfam" id="PF04426"/>
    </source>
</evidence>
<dbReference type="InterPro" id="IPR014752">
    <property type="entry name" value="Arrestin-like_C"/>
</dbReference>
<keyword evidence="5" id="KW-1185">Reference proteome</keyword>
<evidence type="ECO:0000313" key="5">
    <source>
        <dbReference type="Proteomes" id="UP000094236"/>
    </source>
</evidence>
<reference evidence="5" key="1">
    <citation type="submission" date="2016-05" db="EMBL/GenBank/DDBJ databases">
        <title>Comparative genomics of biotechnologically important yeasts.</title>
        <authorList>
            <consortium name="DOE Joint Genome Institute"/>
            <person name="Riley R."/>
            <person name="Haridas S."/>
            <person name="Wolfe K.H."/>
            <person name="Lopes M.R."/>
            <person name="Hittinger C.T."/>
            <person name="Goker M."/>
            <person name="Salamov A."/>
            <person name="Wisecaver J."/>
            <person name="Long T.M."/>
            <person name="Aerts A.L."/>
            <person name="Barry K."/>
            <person name="Choi C."/>
            <person name="Clum A."/>
            <person name="Coughlan A.Y."/>
            <person name="Deshpande S."/>
            <person name="Douglass A.P."/>
            <person name="Hanson S.J."/>
            <person name="Klenk H.-P."/>
            <person name="Labutti K."/>
            <person name="Lapidus A."/>
            <person name="Lindquist E."/>
            <person name="Lipzen A."/>
            <person name="Meier-Kolthoff J.P."/>
            <person name="Ohm R.A."/>
            <person name="Otillar R.P."/>
            <person name="Pangilinan J."/>
            <person name="Peng Y."/>
            <person name="Rokas A."/>
            <person name="Rosa C.A."/>
            <person name="Scheuner C."/>
            <person name="Sibirny A.A."/>
            <person name="Slot J.C."/>
            <person name="Stielow J.B."/>
            <person name="Sun H."/>
            <person name="Kurtzman C.P."/>
            <person name="Blackwell M."/>
            <person name="Grigoriev I.V."/>
            <person name="Jeffries T.W."/>
        </authorList>
    </citation>
    <scope>NUCLEOTIDE SEQUENCE [LARGE SCALE GENOMIC DNA]</scope>
    <source>
        <strain evidence="5">NRRL Y-2460</strain>
    </source>
</reference>
<protein>
    <submittedName>
        <fullName evidence="4">Uncharacterized protein</fullName>
    </submittedName>
</protein>
<feature type="domain" description="Bul1 C-terminal" evidence="3">
    <location>
        <begin position="681"/>
        <end position="794"/>
    </location>
</feature>
<feature type="region of interest" description="Disordered" evidence="1">
    <location>
        <begin position="1"/>
        <end position="51"/>
    </location>
</feature>
<dbReference type="InterPro" id="IPR007519">
    <property type="entry name" value="Bul1_N"/>
</dbReference>